<evidence type="ECO:0000256" key="5">
    <source>
        <dbReference type="ARBA" id="ARBA00023136"/>
    </source>
</evidence>
<dbReference type="PANTHER" id="PTHR35007">
    <property type="entry name" value="INTEGRAL MEMBRANE PROTEIN-RELATED"/>
    <property type="match status" value="1"/>
</dbReference>
<evidence type="ECO:0000256" key="4">
    <source>
        <dbReference type="ARBA" id="ARBA00022989"/>
    </source>
</evidence>
<comment type="caution">
    <text evidence="8">The sequence shown here is derived from an EMBL/GenBank/DDBJ whole genome shotgun (WGS) entry which is preliminary data.</text>
</comment>
<feature type="transmembrane region" description="Helical" evidence="6">
    <location>
        <begin position="45"/>
        <end position="78"/>
    </location>
</feature>
<dbReference type="AlphaFoldDB" id="A0A4D4J6T6"/>
<organism evidence="8 9">
    <name type="scientific">Gandjariella thermophila</name>
    <dbReference type="NCBI Taxonomy" id="1931992"/>
    <lineage>
        <taxon>Bacteria</taxon>
        <taxon>Bacillati</taxon>
        <taxon>Actinomycetota</taxon>
        <taxon>Actinomycetes</taxon>
        <taxon>Pseudonocardiales</taxon>
        <taxon>Pseudonocardiaceae</taxon>
        <taxon>Gandjariella</taxon>
    </lineage>
</organism>
<feature type="transmembrane region" description="Helical" evidence="6">
    <location>
        <begin position="207"/>
        <end position="226"/>
    </location>
</feature>
<accession>A0A4D4J6T6</accession>
<evidence type="ECO:0000256" key="6">
    <source>
        <dbReference type="SAM" id="Phobius"/>
    </source>
</evidence>
<evidence type="ECO:0000313" key="8">
    <source>
        <dbReference type="EMBL" id="GDY30740.1"/>
    </source>
</evidence>
<keyword evidence="3 6" id="KW-0812">Transmembrane</keyword>
<feature type="transmembrane region" description="Helical" evidence="6">
    <location>
        <begin position="246"/>
        <end position="263"/>
    </location>
</feature>
<evidence type="ECO:0000256" key="2">
    <source>
        <dbReference type="ARBA" id="ARBA00022475"/>
    </source>
</evidence>
<gene>
    <name evidence="8" type="ORF">GTS_23730</name>
</gene>
<keyword evidence="2" id="KW-1003">Cell membrane</keyword>
<comment type="subcellular location">
    <subcellularLocation>
        <location evidence="1">Cell membrane</location>
        <topology evidence="1">Multi-pass membrane protein</topology>
    </subcellularLocation>
</comment>
<dbReference type="RefSeq" id="WP_225978318.1">
    <property type="nucleotide sequence ID" value="NZ_BJFL01000009.1"/>
</dbReference>
<keyword evidence="4 6" id="KW-1133">Transmembrane helix</keyword>
<keyword evidence="5 6" id="KW-0472">Membrane</keyword>
<dbReference type="PANTHER" id="PTHR35007:SF4">
    <property type="entry name" value="CONSERVED TRANSMEMBRANE PROTEIN-RELATED"/>
    <property type="match status" value="1"/>
</dbReference>
<dbReference type="Proteomes" id="UP000298860">
    <property type="component" value="Unassembled WGS sequence"/>
</dbReference>
<sequence length="272" mass="27372">MVSMAFLALAGSVLVWPRGTASHRLRALRPEPDGRRRRPRRPGRLGGTLAVACCGALGAALLGVGGGIAAGLLGATAVGRWRARAALRARLRATAAMASALGALVAELRAGAHPASAAERAAADAEPIAALAMNGIAAAARLGGDVAVALAGAAATQPVLGWALTQVGTAWTVADRHGVPLAGVLDAVRRDLRQRVRFAKQVQARMAGPRASAAVLASLPVVGLLLGEAMGVRALHVLATTGVGQALLVVGTTLLCAGVLWSARLTDRAVLP</sequence>
<feature type="domain" description="Type II secretion system protein GspF" evidence="7">
    <location>
        <begin position="103"/>
        <end position="225"/>
    </location>
</feature>
<dbReference type="EMBL" id="BJFL01000009">
    <property type="protein sequence ID" value="GDY30740.1"/>
    <property type="molecule type" value="Genomic_DNA"/>
</dbReference>
<evidence type="ECO:0000259" key="7">
    <source>
        <dbReference type="Pfam" id="PF00482"/>
    </source>
</evidence>
<dbReference type="GO" id="GO:0005886">
    <property type="term" value="C:plasma membrane"/>
    <property type="evidence" value="ECO:0007669"/>
    <property type="project" value="UniProtKB-SubCell"/>
</dbReference>
<evidence type="ECO:0000313" key="9">
    <source>
        <dbReference type="Proteomes" id="UP000298860"/>
    </source>
</evidence>
<reference evidence="9" key="1">
    <citation type="submission" date="2019-04" db="EMBL/GenBank/DDBJ databases">
        <title>Draft genome sequence of Pseudonocardiaceae bacterium SL3-2-4.</title>
        <authorList>
            <person name="Ningsih F."/>
            <person name="Yokota A."/>
            <person name="Sakai Y."/>
            <person name="Nanatani K."/>
            <person name="Yabe S."/>
            <person name="Oetari A."/>
            <person name="Sjamsuridzal W."/>
        </authorList>
    </citation>
    <scope>NUCLEOTIDE SEQUENCE [LARGE SCALE GENOMIC DNA]</scope>
    <source>
        <strain evidence="9">SL3-2-4</strain>
    </source>
</reference>
<protein>
    <recommendedName>
        <fullName evidence="7">Type II secretion system protein GspF domain-containing protein</fullName>
    </recommendedName>
</protein>
<name>A0A4D4J6T6_9PSEU</name>
<keyword evidence="9" id="KW-1185">Reference proteome</keyword>
<dbReference type="InterPro" id="IPR018076">
    <property type="entry name" value="T2SS_GspF_dom"/>
</dbReference>
<dbReference type="Pfam" id="PF00482">
    <property type="entry name" value="T2SSF"/>
    <property type="match status" value="1"/>
</dbReference>
<evidence type="ECO:0000256" key="3">
    <source>
        <dbReference type="ARBA" id="ARBA00022692"/>
    </source>
</evidence>
<proteinExistence type="predicted"/>
<evidence type="ECO:0000256" key="1">
    <source>
        <dbReference type="ARBA" id="ARBA00004651"/>
    </source>
</evidence>